<dbReference type="SUPFAM" id="SSF50952">
    <property type="entry name" value="Soluble quinoprotein glucose dehydrogenase"/>
    <property type="match status" value="1"/>
</dbReference>
<reference evidence="2 3" key="1">
    <citation type="journal article" date="2020" name="Int. J. Syst. Evol. Microbiol.">
        <title>Novel acetic acid bacteria from cider fermentations: Acetobacter conturbans sp. nov. and Acetobacter fallax sp. nov.</title>
        <authorList>
            <person name="Sombolestani A.S."/>
            <person name="Cleenwerck I."/>
            <person name="Cnockaert M."/>
            <person name="Borremans W."/>
            <person name="Wieme A.D."/>
            <person name="De Vuyst L."/>
            <person name="Vandamme P."/>
        </authorList>
    </citation>
    <scope>NUCLEOTIDE SEQUENCE [LARGE SCALE GENOMIC DNA]</scope>
    <source>
        <strain evidence="2 3">LMG 1637</strain>
    </source>
</reference>
<proteinExistence type="predicted"/>
<protein>
    <submittedName>
        <fullName evidence="2">Glucose dehydrogenase</fullName>
    </submittedName>
</protein>
<feature type="domain" description="Pyrroloquinoline quinone-dependent pyranose dehydrogenase beta-propeller" evidence="1">
    <location>
        <begin position="81"/>
        <end position="437"/>
    </location>
</feature>
<dbReference type="Gene3D" id="2.120.10.30">
    <property type="entry name" value="TolB, C-terminal domain"/>
    <property type="match status" value="1"/>
</dbReference>
<evidence type="ECO:0000313" key="3">
    <source>
        <dbReference type="Proteomes" id="UP000615326"/>
    </source>
</evidence>
<evidence type="ECO:0000313" key="2">
    <source>
        <dbReference type="EMBL" id="NHO31788.1"/>
    </source>
</evidence>
<sequence length="440" mass="46914">MLRRCCLWTSRARGNAWKPAGAGAAQGEGETVWPALRRALICLLIFPVLSLLFGGEVRAQPDSYIRHGVCDGFPRVDLRTSEGLCVGLVASGINFPRGVAVKGSTIYIADMGGWHHDRGRLLAFDQNGHGQEKDVLTGLDRPDGLALAADGQLYIGLPGHILRVLLRQDGTATGTQEVMTGLPLTGRNVLTALAADPGGGLYLSAGSATNNCESGSGKAPDASRRCPELNAKIPRASILWFRPGETVHHAGRGDVVATGLRNPMALTVMPDGVLLAAVNSRDSIDSIDPELSDDDLPHDTFHIIRKGRDYGWPYCFDNDRPAPEYPDHSCAAVPRPDLLLGPHSAPLGMIFYDRATLPGLKNRVLMAYHGYRAAGHQVVSLAVDVHGRPQGEPMPLVRGWQDLSDSGGPPGSPVGLAVMGDGTVLITDDHNGTLLRLAKE</sequence>
<dbReference type="EMBL" id="WOSW01000005">
    <property type="protein sequence ID" value="NHO31788.1"/>
    <property type="molecule type" value="Genomic_DNA"/>
</dbReference>
<dbReference type="PANTHER" id="PTHR19328:SF53">
    <property type="entry name" value="MEMBRANE PROTEIN"/>
    <property type="match status" value="1"/>
</dbReference>
<name>A0ABX0K9A5_9PROT</name>
<dbReference type="InterPro" id="IPR011042">
    <property type="entry name" value="6-blade_b-propeller_TolB-like"/>
</dbReference>
<dbReference type="RefSeq" id="WP_173576400.1">
    <property type="nucleotide sequence ID" value="NZ_WOSW01000005.1"/>
</dbReference>
<gene>
    <name evidence="2" type="ORF">GOB84_04275</name>
</gene>
<organism evidence="2 3">
    <name type="scientific">Acetobacter fallax</name>
    <dbReference type="NCBI Taxonomy" id="1737473"/>
    <lineage>
        <taxon>Bacteria</taxon>
        <taxon>Pseudomonadati</taxon>
        <taxon>Pseudomonadota</taxon>
        <taxon>Alphaproteobacteria</taxon>
        <taxon>Acetobacterales</taxon>
        <taxon>Acetobacteraceae</taxon>
        <taxon>Acetobacter</taxon>
    </lineage>
</organism>
<dbReference type="Pfam" id="PF22807">
    <property type="entry name" value="TrAA12"/>
    <property type="match status" value="1"/>
</dbReference>
<dbReference type="PANTHER" id="PTHR19328">
    <property type="entry name" value="HEDGEHOG-INTERACTING PROTEIN"/>
    <property type="match status" value="1"/>
</dbReference>
<keyword evidence="3" id="KW-1185">Reference proteome</keyword>
<dbReference type="Proteomes" id="UP000615326">
    <property type="component" value="Unassembled WGS sequence"/>
</dbReference>
<evidence type="ECO:0000259" key="1">
    <source>
        <dbReference type="Pfam" id="PF22807"/>
    </source>
</evidence>
<comment type="caution">
    <text evidence="2">The sequence shown here is derived from an EMBL/GenBank/DDBJ whole genome shotgun (WGS) entry which is preliminary data.</text>
</comment>
<dbReference type="InterPro" id="IPR011041">
    <property type="entry name" value="Quinoprot_gluc/sorb_DH_b-prop"/>
</dbReference>
<dbReference type="Gene3D" id="2.40.10.500">
    <property type="match status" value="1"/>
</dbReference>
<accession>A0ABX0K9A5</accession>
<dbReference type="InterPro" id="IPR054539">
    <property type="entry name" value="Beta-prop_PDH"/>
</dbReference>